<evidence type="ECO:0000313" key="1">
    <source>
        <dbReference type="EMBL" id="WWC41935.1"/>
    </source>
</evidence>
<dbReference type="EMBL" id="CP144916">
    <property type="protein sequence ID" value="WWC41935.1"/>
    <property type="molecule type" value="Genomic_DNA"/>
</dbReference>
<dbReference type="Pfam" id="PF04464">
    <property type="entry name" value="Glyphos_transf"/>
    <property type="match status" value="1"/>
</dbReference>
<name>A0ABZ2E890_9BACT</name>
<organism evidence="1 2">
    <name type="scientific">Campylobacter vicugnae</name>
    <dbReference type="NCBI Taxonomy" id="1660076"/>
    <lineage>
        <taxon>Bacteria</taxon>
        <taxon>Pseudomonadati</taxon>
        <taxon>Campylobacterota</taxon>
        <taxon>Epsilonproteobacteria</taxon>
        <taxon>Campylobacterales</taxon>
        <taxon>Campylobacteraceae</taxon>
        <taxon>Campylobacter</taxon>
    </lineage>
</organism>
<dbReference type="Proteomes" id="UP001318120">
    <property type="component" value="Chromosome"/>
</dbReference>
<protein>
    <submittedName>
        <fullName evidence="1">CDP-glycerol glycerophosphotransferase family protein</fullName>
    </submittedName>
</protein>
<accession>A0ABZ2E890</accession>
<dbReference type="Gene3D" id="3.40.50.12580">
    <property type="match status" value="1"/>
</dbReference>
<dbReference type="SUPFAM" id="SSF53756">
    <property type="entry name" value="UDP-Glycosyltransferase/glycogen phosphorylase"/>
    <property type="match status" value="1"/>
</dbReference>
<dbReference type="InterPro" id="IPR043148">
    <property type="entry name" value="TagF_C"/>
</dbReference>
<proteinExistence type="predicted"/>
<gene>
    <name evidence="1" type="ORF">CVIC9261_00975</name>
</gene>
<keyword evidence="2" id="KW-1185">Reference proteome</keyword>
<sequence length="392" mass="44724">MSKLTKLLHNPKLYFKDALINIGLLKIKKPDSPNVFIDYTAILHIGEKGSNALSYIKLWFDYFVEADILFLILLRDKDTYFLVKEAFPTANIACATTTKEVNTLLQALPTIQVCFYSSNTGNNFSLLRHTHLKHIFIGHGDSDKASSARKFFRAYDENWVSGQAHIDRIKNANFALNGLKNIKVGRPTLTQLMHLSSKDWKDRFNEAFNLLYLPTWEGVYKQQDYSSLEHIVEFSKKVLQLENIKVSIKLHPHTGKGNKKFLKINQKLEDIDDLNLIPLNNPLSQHIVASNLFICDISAVVSECLAVDSPIFLYIPKDKEIVTAKSNMDYSEYCYIFSSSDELIGLITRVIGGDDYLANGRKMAQDYIINTEDTLNQTFVKRLQQEAKVDNV</sequence>
<dbReference type="RefSeq" id="WP_086302986.1">
    <property type="nucleotide sequence ID" value="NZ_CP144916.1"/>
</dbReference>
<dbReference type="GeneID" id="93112639"/>
<dbReference type="InterPro" id="IPR007554">
    <property type="entry name" value="Glycerophosphate_synth"/>
</dbReference>
<reference evidence="1 2" key="1">
    <citation type="journal article" date="2017" name="Genome Biol. Evol.">
        <title>Comparative Genomic Analysis Identifies a Campylobacter Clade Deficient in Selenium Metabolism.</title>
        <authorList>
            <person name="Miller W.G."/>
            <person name="Yee E."/>
            <person name="Lopes B.S."/>
            <person name="Chapman M.H."/>
            <person name="Huynh S."/>
            <person name="Bono J.L."/>
            <person name="Parker C.T."/>
            <person name="Strachan N.J.C."/>
            <person name="Forbes K.J."/>
        </authorList>
    </citation>
    <scope>NUCLEOTIDE SEQUENCE [LARGE SCALE GENOMIC DNA]</scope>
    <source>
        <strain evidence="1 2">RM9261</strain>
    </source>
</reference>
<evidence type="ECO:0000313" key="2">
    <source>
        <dbReference type="Proteomes" id="UP001318120"/>
    </source>
</evidence>